<reference evidence="9" key="1">
    <citation type="submission" date="2023-03" db="EMBL/GenBank/DDBJ databases">
        <title>Andean soil-derived lignocellulolytic bacterial consortium as a source of novel taxa and putative plastic-active enzymes.</title>
        <authorList>
            <person name="Diaz-Garcia L."/>
            <person name="Chuvochina M."/>
            <person name="Feuerriegel G."/>
            <person name="Bunk B."/>
            <person name="Sproer C."/>
            <person name="Streit W.R."/>
            <person name="Rodriguez L.M."/>
            <person name="Overmann J."/>
            <person name="Jimenez D.J."/>
        </authorList>
    </citation>
    <scope>NUCLEOTIDE SEQUENCE</scope>
    <source>
        <strain evidence="9">MAG 7</strain>
    </source>
</reference>
<evidence type="ECO:0000256" key="6">
    <source>
        <dbReference type="SAM" id="SignalP"/>
    </source>
</evidence>
<dbReference type="Gene3D" id="1.25.40.390">
    <property type="match status" value="1"/>
</dbReference>
<dbReference type="Proteomes" id="UP001220610">
    <property type="component" value="Chromosome"/>
</dbReference>
<evidence type="ECO:0000313" key="9">
    <source>
        <dbReference type="EMBL" id="WEK35363.1"/>
    </source>
</evidence>
<dbReference type="Pfam" id="PF14322">
    <property type="entry name" value="SusD-like_3"/>
    <property type="match status" value="1"/>
</dbReference>
<keyword evidence="3 6" id="KW-0732">Signal</keyword>
<feature type="domain" description="SusD-like N-terminal" evidence="8">
    <location>
        <begin position="22"/>
        <end position="230"/>
    </location>
</feature>
<evidence type="ECO:0000256" key="1">
    <source>
        <dbReference type="ARBA" id="ARBA00004442"/>
    </source>
</evidence>
<evidence type="ECO:0000313" key="10">
    <source>
        <dbReference type="Proteomes" id="UP001220610"/>
    </source>
</evidence>
<evidence type="ECO:0000256" key="2">
    <source>
        <dbReference type="ARBA" id="ARBA00006275"/>
    </source>
</evidence>
<evidence type="ECO:0000256" key="5">
    <source>
        <dbReference type="ARBA" id="ARBA00023237"/>
    </source>
</evidence>
<dbReference type="EMBL" id="CP119311">
    <property type="protein sequence ID" value="WEK35363.1"/>
    <property type="molecule type" value="Genomic_DNA"/>
</dbReference>
<dbReference type="InterPro" id="IPR012944">
    <property type="entry name" value="SusD_RagB_dom"/>
</dbReference>
<accession>A0AAJ5WRT0</accession>
<comment type="similarity">
    <text evidence="2">Belongs to the SusD family.</text>
</comment>
<protein>
    <submittedName>
        <fullName evidence="9">RagB/SusD family nutrient uptake outer membrane protein</fullName>
    </submittedName>
</protein>
<name>A0AAJ5WRT0_9BACT</name>
<feature type="chain" id="PRO_5042563552" evidence="6">
    <location>
        <begin position="22"/>
        <end position="608"/>
    </location>
</feature>
<feature type="domain" description="RagB/SusD" evidence="7">
    <location>
        <begin position="322"/>
        <end position="608"/>
    </location>
</feature>
<evidence type="ECO:0000259" key="7">
    <source>
        <dbReference type="Pfam" id="PF07980"/>
    </source>
</evidence>
<gene>
    <name evidence="9" type="ORF">P0Y53_22965</name>
</gene>
<organism evidence="9 10">
    <name type="scientific">Candidatus Pseudobacter hemicellulosilyticus</name>
    <dbReference type="NCBI Taxonomy" id="3121375"/>
    <lineage>
        <taxon>Bacteria</taxon>
        <taxon>Pseudomonadati</taxon>
        <taxon>Bacteroidota</taxon>
        <taxon>Chitinophagia</taxon>
        <taxon>Chitinophagales</taxon>
        <taxon>Chitinophagaceae</taxon>
        <taxon>Pseudobacter</taxon>
    </lineage>
</organism>
<dbReference type="Pfam" id="PF07980">
    <property type="entry name" value="SusD_RagB"/>
    <property type="match status" value="1"/>
</dbReference>
<dbReference type="InterPro" id="IPR011990">
    <property type="entry name" value="TPR-like_helical_dom_sf"/>
</dbReference>
<comment type="subcellular location">
    <subcellularLocation>
        <location evidence="1">Cell outer membrane</location>
    </subcellularLocation>
</comment>
<dbReference type="GO" id="GO:0009279">
    <property type="term" value="C:cell outer membrane"/>
    <property type="evidence" value="ECO:0007669"/>
    <property type="project" value="UniProtKB-SubCell"/>
</dbReference>
<evidence type="ECO:0000256" key="4">
    <source>
        <dbReference type="ARBA" id="ARBA00023136"/>
    </source>
</evidence>
<sequence length="608" mass="69755">MKRAIILYTTLAILLSFSSCNKFLDQQPDDILTKEMVFNDEQRVQQWLAAIYKYIPDPYWDYGRALGFNPLADEVQIPLTWSSFGWWPANVQQGNWNPSMGTYDFWGNTYKAVRSAYIFLDNVKPLPAQTLSQQQVDMMKLEARFLIAYYYSQMLELYGPFPLVTRLIDADAAIEDLLLPRTPFDQIVDHLDKELLDLANQLPTYLASENTDFGRPTRGIALAVRARMLLVAASPLYNGNPMYQQLKNTDGTALFTASYDANKWKKAADATRLLLDLAETGVYDLYKEYRNGAIDPFLSFQNLFLTPGNSNKEIIFARADCNIGEYDKHSQPRGFGGNGGYGITQELVDAFYTRNGLPIADDPEYSEDGFSTTDGLYTNTSWKLGNQAATEGLVTPKGTFNMYVNREPRFYITVRYNGQWIPKEGRNTQFYNGGWDGLPSYDSPPCGYLVRKRVHPESIPRNSYTPYRPGILFRLGEFYLNYAEALNEYDPQHTDIEKYMNRIRERAGVPNLSSTLKGQQAAMREAIHAERRVELATEGKRYMDMRRWLIAQTVFTKPVTGMNTQAGSGDFFKRTSFMSRAFDSKMYLWPIYQQYIDRNPNLLQNPGW</sequence>
<feature type="signal peptide" evidence="6">
    <location>
        <begin position="1"/>
        <end position="21"/>
    </location>
</feature>
<dbReference type="PROSITE" id="PS51257">
    <property type="entry name" value="PROKAR_LIPOPROTEIN"/>
    <property type="match status" value="1"/>
</dbReference>
<evidence type="ECO:0000256" key="3">
    <source>
        <dbReference type="ARBA" id="ARBA00022729"/>
    </source>
</evidence>
<dbReference type="SUPFAM" id="SSF48452">
    <property type="entry name" value="TPR-like"/>
    <property type="match status" value="1"/>
</dbReference>
<dbReference type="AlphaFoldDB" id="A0AAJ5WRT0"/>
<dbReference type="InterPro" id="IPR033985">
    <property type="entry name" value="SusD-like_N"/>
</dbReference>
<keyword evidence="4" id="KW-0472">Membrane</keyword>
<proteinExistence type="inferred from homology"/>
<evidence type="ECO:0000259" key="8">
    <source>
        <dbReference type="Pfam" id="PF14322"/>
    </source>
</evidence>
<keyword evidence="5" id="KW-0998">Cell outer membrane</keyword>